<dbReference type="InterPro" id="IPR009097">
    <property type="entry name" value="Cyclic_Pdiesterase"/>
</dbReference>
<accession>A0A512BPF7</accession>
<dbReference type="Gene3D" id="3.90.1140.10">
    <property type="entry name" value="Cyclic phosphodiesterase"/>
    <property type="match status" value="1"/>
</dbReference>
<dbReference type="Pfam" id="PF06299">
    <property type="entry name" value="DUF1045"/>
    <property type="match status" value="1"/>
</dbReference>
<dbReference type="PIRSF" id="PIRSF033328">
    <property type="entry name" value="Phest_Mll4975"/>
    <property type="match status" value="1"/>
</dbReference>
<evidence type="ECO:0008006" key="3">
    <source>
        <dbReference type="Google" id="ProtNLM"/>
    </source>
</evidence>
<dbReference type="InterPro" id="IPR009389">
    <property type="entry name" value="DUF1045"/>
</dbReference>
<dbReference type="AlphaFoldDB" id="A0A512BPF7"/>
<dbReference type="OrthoDB" id="4954742at2"/>
<protein>
    <recommendedName>
        <fullName evidence="3">Phosphonate metabolism protein</fullName>
    </recommendedName>
</protein>
<dbReference type="EMBL" id="BJYU01000016">
    <property type="protein sequence ID" value="GEO13833.1"/>
    <property type="molecule type" value="Genomic_DNA"/>
</dbReference>
<keyword evidence="2" id="KW-1185">Reference proteome</keyword>
<evidence type="ECO:0000313" key="2">
    <source>
        <dbReference type="Proteomes" id="UP000321085"/>
    </source>
</evidence>
<dbReference type="Proteomes" id="UP000321085">
    <property type="component" value="Unassembled WGS sequence"/>
</dbReference>
<proteinExistence type="predicted"/>
<sequence length="227" mass="25795">MRAAIYFTPDKDDPLTLRAAEWLGRDAFDDRIVRDPDPIIDVLVSGPVRYGFHATLKAPLRFAVGKTLDDLDRELAAISQRMQAFSLGTLAVTRLNRFFALTVQATLPQLLEIEEEVRTAFEPFRAPLTEQEVARRNPQSLSERQQTNLLRWGYPYVGKDFRFHMTLTNLIVDEDEAAQVEKRLRSQFSPVLETPVVVDALTLFVEPTPGAPFYVHSRHPLQSGMLS</sequence>
<name>A0A512BPF7_9HYPH</name>
<organism evidence="1 2">
    <name type="scientific">Microvirga aerophila</name>
    <dbReference type="NCBI Taxonomy" id="670291"/>
    <lineage>
        <taxon>Bacteria</taxon>
        <taxon>Pseudomonadati</taxon>
        <taxon>Pseudomonadota</taxon>
        <taxon>Alphaproteobacteria</taxon>
        <taxon>Hyphomicrobiales</taxon>
        <taxon>Methylobacteriaceae</taxon>
        <taxon>Microvirga</taxon>
    </lineage>
</organism>
<dbReference type="SUPFAM" id="SSF55144">
    <property type="entry name" value="LigT-like"/>
    <property type="match status" value="1"/>
</dbReference>
<reference evidence="1 2" key="1">
    <citation type="submission" date="2019-07" db="EMBL/GenBank/DDBJ databases">
        <title>Whole genome shotgun sequence of Microvirga aerophila NBRC 106136.</title>
        <authorList>
            <person name="Hosoyama A."/>
            <person name="Uohara A."/>
            <person name="Ohji S."/>
            <person name="Ichikawa N."/>
        </authorList>
    </citation>
    <scope>NUCLEOTIDE SEQUENCE [LARGE SCALE GENOMIC DNA]</scope>
    <source>
        <strain evidence="1 2">NBRC 106136</strain>
    </source>
</reference>
<gene>
    <name evidence="1" type="ORF">MAE02_15290</name>
</gene>
<evidence type="ECO:0000313" key="1">
    <source>
        <dbReference type="EMBL" id="GEO13833.1"/>
    </source>
</evidence>
<comment type="caution">
    <text evidence="1">The sequence shown here is derived from an EMBL/GenBank/DDBJ whole genome shotgun (WGS) entry which is preliminary data.</text>
</comment>
<dbReference type="RefSeq" id="WP_114184054.1">
    <property type="nucleotide sequence ID" value="NZ_QOIO01000001.1"/>
</dbReference>